<dbReference type="Pfam" id="PF22772">
    <property type="entry name" value="WsaF_C"/>
    <property type="match status" value="1"/>
</dbReference>
<dbReference type="InterPro" id="IPR055050">
    <property type="entry name" value="WsaF_C"/>
</dbReference>
<protein>
    <submittedName>
        <fullName evidence="3">Glycosyltransferase</fullName>
    </submittedName>
</protein>
<dbReference type="PANTHER" id="PTHR12526">
    <property type="entry name" value="GLYCOSYLTRANSFERASE"/>
    <property type="match status" value="1"/>
</dbReference>
<keyword evidence="4" id="KW-1185">Reference proteome</keyword>
<dbReference type="RefSeq" id="WP_125147741.1">
    <property type="nucleotide sequence ID" value="NZ_UYIN01000001.1"/>
</dbReference>
<gene>
    <name evidence="3" type="ORF">NCTC10913_00498</name>
</gene>
<sequence>MIKKLLGKSYRIIKREGIKSFINRVNFKLKYTLPLLSKNNKIENIENYKLKILYIVGCLEGESKRYRVFNLIEAIQNKDAYAEWKYEIDKQLNDQMYIEQFDIIVIFRAAYSDNIEKIIKIAKKLSIPTVFDVDDLVFDDMIVDKIDGIKNFTCSEREEYLSGVRRYNKTFVSCDYATSSTEYIAKYMCKKGKKAYVIKNSLNNKQIQISQNLNIIKNNDKIIIGYLSGSKTHNKDFEQVINAIKRIMSEYENVFLRVIGYLDIENYMQDYIDRVEKKDFVKWEDLCKETYKLDINLAPLEMNNEFCEGKSELKYFESALVGVPTIASATDTFNMCIKNNINGLLCKNQDDWYMAIKRLIEDHDLYSNIVNNSKEHIKNIYYPEPIGNRAIEVYTNIIMDYKKKNLNRESIKINWIVPEPFEASGGHRNIFRTIKYLSEFGHRLRVYIEPTSHRFTNSKDVEAFIKKNFMDLEAEVFLGTKIISQCDVLFATHWSTAYIVKKNEIKSLTQCYFIQDYEPYFYEMGYDYILAKNTYQLGFQHITSGPWCTHLIEKEFNVKSNYFRFPIDRSIYYNDNISNRDNNKLKIIYFARPDMSRRCYPLGVEALKIIKKKYPECEIIFYGSEKSKYSNITFEFTNLGILPKLSNLGNLYREADIGIVFSTTNPSLVPYEMMACGCPVIDLNVNDNQINYGSYENAMLVNPNPKDIAEGIEQLIIDGELRNKIIKNGLEYCNIFPTEEKMVRKIECFIKEGLNNKLI</sequence>
<evidence type="ECO:0000259" key="2">
    <source>
        <dbReference type="Pfam" id="PF22772"/>
    </source>
</evidence>
<accession>A0ABY6SP01</accession>
<dbReference type="InterPro" id="IPR048510">
    <property type="entry name" value="WsaF_N"/>
</dbReference>
<proteinExistence type="predicted"/>
<comment type="caution">
    <text evidence="3">The sequence shown here is derived from an EMBL/GenBank/DDBJ whole genome shotgun (WGS) entry which is preliminary data.</text>
</comment>
<dbReference type="Gene3D" id="3.40.50.2000">
    <property type="entry name" value="Glycogen Phosphorylase B"/>
    <property type="match status" value="2"/>
</dbReference>
<evidence type="ECO:0000259" key="1">
    <source>
        <dbReference type="Pfam" id="PF21374"/>
    </source>
</evidence>
<evidence type="ECO:0000313" key="4">
    <source>
        <dbReference type="Proteomes" id="UP000277570"/>
    </source>
</evidence>
<dbReference type="SUPFAM" id="SSF53756">
    <property type="entry name" value="UDP-Glycosyltransferase/glycogen phosphorylase"/>
    <property type="match status" value="2"/>
</dbReference>
<dbReference type="Gene3D" id="3.40.50.11090">
    <property type="match status" value="1"/>
</dbReference>
<dbReference type="EMBL" id="UYIN01000001">
    <property type="protein sequence ID" value="VDG69863.1"/>
    <property type="molecule type" value="Genomic_DNA"/>
</dbReference>
<reference evidence="3 4" key="1">
    <citation type="submission" date="2018-11" db="EMBL/GenBank/DDBJ databases">
        <authorList>
            <consortium name="Pathogen Informatics"/>
        </authorList>
    </citation>
    <scope>NUCLEOTIDE SEQUENCE [LARGE SCALE GENOMIC DNA]</scope>
    <source>
        <strain evidence="3 4">NCTC10913</strain>
    </source>
</reference>
<name>A0ABY6SP01_9CLOT</name>
<dbReference type="CDD" id="cd03801">
    <property type="entry name" value="GT4_PimA-like"/>
    <property type="match status" value="1"/>
</dbReference>
<feature type="domain" description="WsaF C-terminal" evidence="2">
    <location>
        <begin position="586"/>
        <end position="712"/>
    </location>
</feature>
<dbReference type="Pfam" id="PF21374">
    <property type="entry name" value="WsaF_N"/>
    <property type="match status" value="1"/>
</dbReference>
<dbReference type="Proteomes" id="UP000277570">
    <property type="component" value="Unassembled WGS sequence"/>
</dbReference>
<dbReference type="Pfam" id="PF13692">
    <property type="entry name" value="Glyco_trans_1_4"/>
    <property type="match status" value="1"/>
</dbReference>
<feature type="domain" description="WsaF N-terminal" evidence="1">
    <location>
        <begin position="477"/>
        <end position="542"/>
    </location>
</feature>
<evidence type="ECO:0000313" key="3">
    <source>
        <dbReference type="EMBL" id="VDG69863.1"/>
    </source>
</evidence>
<organism evidence="3 4">
    <name type="scientific">Clostridium carnis</name>
    <dbReference type="NCBI Taxonomy" id="1530"/>
    <lineage>
        <taxon>Bacteria</taxon>
        <taxon>Bacillati</taxon>
        <taxon>Bacillota</taxon>
        <taxon>Clostridia</taxon>
        <taxon>Eubacteriales</taxon>
        <taxon>Clostridiaceae</taxon>
        <taxon>Clostridium</taxon>
    </lineage>
</organism>